<dbReference type="OrthoDB" id="8053018at2759"/>
<protein>
    <submittedName>
        <fullName evidence="1">SFRICE_005080</fullName>
    </submittedName>
</protein>
<evidence type="ECO:0000313" key="1">
    <source>
        <dbReference type="EMBL" id="SOQ41047.1"/>
    </source>
</evidence>
<name>A0A2H1VJP5_SPOFR</name>
<dbReference type="EMBL" id="ODYU01002932">
    <property type="protein sequence ID" value="SOQ41047.1"/>
    <property type="molecule type" value="Genomic_DNA"/>
</dbReference>
<sequence length="228" mass="26388">MRTSTSQFSKMVSFMEEHGDLNKPPHDARGRILNMKSWVRLTEMLNNDVSGDIKTTDKWKKVWSDFKNNTKKKAARLHRAATGTGAGPVVYAKLTNLEKRVLKLIGVNSWIIAHRKVIRPVQVQPVQVQPVQMQSVQVQPVQVQPVQIQPVQTVETDQTTRPFIIINETPKEVKMEKNIETPQEENIDFKSEEFRIRKMELENQREWQRLASRALDILDKVVDKYCSS</sequence>
<gene>
    <name evidence="1" type="ORF">SFRICE_005080</name>
</gene>
<reference evidence="1" key="1">
    <citation type="submission" date="2016-07" db="EMBL/GenBank/DDBJ databases">
        <authorList>
            <person name="Bretaudeau A."/>
        </authorList>
    </citation>
    <scope>NUCLEOTIDE SEQUENCE</scope>
    <source>
        <strain evidence="1">Rice</strain>
        <tissue evidence="1">Whole body</tissue>
    </source>
</reference>
<proteinExistence type="predicted"/>
<organism evidence="1">
    <name type="scientific">Spodoptera frugiperda</name>
    <name type="common">Fall armyworm</name>
    <dbReference type="NCBI Taxonomy" id="7108"/>
    <lineage>
        <taxon>Eukaryota</taxon>
        <taxon>Metazoa</taxon>
        <taxon>Ecdysozoa</taxon>
        <taxon>Arthropoda</taxon>
        <taxon>Hexapoda</taxon>
        <taxon>Insecta</taxon>
        <taxon>Pterygota</taxon>
        <taxon>Neoptera</taxon>
        <taxon>Endopterygota</taxon>
        <taxon>Lepidoptera</taxon>
        <taxon>Glossata</taxon>
        <taxon>Ditrysia</taxon>
        <taxon>Noctuoidea</taxon>
        <taxon>Noctuidae</taxon>
        <taxon>Amphipyrinae</taxon>
        <taxon>Spodoptera</taxon>
    </lineage>
</organism>
<dbReference type="AlphaFoldDB" id="A0A2H1VJP5"/>
<accession>A0A2H1VJP5</accession>